<dbReference type="Pfam" id="PF06835">
    <property type="entry name" value="LptC"/>
    <property type="match status" value="1"/>
</dbReference>
<reference evidence="1 2" key="1">
    <citation type="submission" date="2020-04" db="EMBL/GenBank/DDBJ databases">
        <title>Hymenobacter polaris sp. nov., isolated from Arctic soil.</title>
        <authorList>
            <person name="Dahal R.H."/>
        </authorList>
    </citation>
    <scope>NUCLEOTIDE SEQUENCE [LARGE SCALE GENOMIC DNA]</scope>
    <source>
        <strain evidence="1 2">RP-2-7</strain>
    </source>
</reference>
<dbReference type="NCBIfam" id="TIGR04409">
    <property type="entry name" value="LptC_YrbK"/>
    <property type="match status" value="1"/>
</dbReference>
<evidence type="ECO:0000313" key="2">
    <source>
        <dbReference type="Proteomes" id="UP000559626"/>
    </source>
</evidence>
<dbReference type="PROSITE" id="PS51257">
    <property type="entry name" value="PROKAR_LIPOPROTEIN"/>
    <property type="match status" value="1"/>
</dbReference>
<dbReference type="Proteomes" id="UP000559626">
    <property type="component" value="Unassembled WGS sequence"/>
</dbReference>
<sequence length="188" mass="20873">MARAGALGGLGAAGLLALLAGCQPEAEAPKLPEYKGPLLQTENVITLISDSARPHIRLTGPLKQQYESGDVLYPKGARVLFYDKTGKLLINTIDANWAKRDNARQLYVLRGNVRVANVPQQQKLNTEELFYDQSKQLIYTDRKIFVRVETPTEVLTGYGLTANQDFSRYSIYKPLGTFTLEEARAQGK</sequence>
<evidence type="ECO:0000313" key="1">
    <source>
        <dbReference type="EMBL" id="NML66883.1"/>
    </source>
</evidence>
<dbReference type="AlphaFoldDB" id="A0A7Y0FNG6"/>
<comment type="caution">
    <text evidence="1">The sequence shown here is derived from an EMBL/GenBank/DDBJ whole genome shotgun (WGS) entry which is preliminary data.</text>
</comment>
<dbReference type="EMBL" id="JABBGH010000003">
    <property type="protein sequence ID" value="NML66883.1"/>
    <property type="molecule type" value="Genomic_DNA"/>
</dbReference>
<gene>
    <name evidence="1" type="primary">lptC</name>
    <name evidence="1" type="ORF">HHL22_16885</name>
</gene>
<protein>
    <submittedName>
        <fullName evidence="1">LPS export ABC transporter periplasmic protein LptC</fullName>
    </submittedName>
</protein>
<keyword evidence="2" id="KW-1185">Reference proteome</keyword>
<dbReference type="InterPro" id="IPR026265">
    <property type="entry name" value="LptC"/>
</dbReference>
<proteinExistence type="predicted"/>
<dbReference type="InterPro" id="IPR010664">
    <property type="entry name" value="LipoPS_assembly_LptC-rel"/>
</dbReference>
<dbReference type="Gene3D" id="2.60.450.10">
    <property type="entry name" value="Lipopolysaccharide (LPS) transport protein A like domain"/>
    <property type="match status" value="1"/>
</dbReference>
<organism evidence="1 2">
    <name type="scientific">Hymenobacter polaris</name>
    <dbReference type="NCBI Taxonomy" id="2682546"/>
    <lineage>
        <taxon>Bacteria</taxon>
        <taxon>Pseudomonadati</taxon>
        <taxon>Bacteroidota</taxon>
        <taxon>Cytophagia</taxon>
        <taxon>Cytophagales</taxon>
        <taxon>Hymenobacteraceae</taxon>
        <taxon>Hymenobacter</taxon>
    </lineage>
</organism>
<name>A0A7Y0FNG6_9BACT</name>
<dbReference type="GO" id="GO:0015221">
    <property type="term" value="F:lipopolysaccharide transmembrane transporter activity"/>
    <property type="evidence" value="ECO:0007669"/>
    <property type="project" value="InterPro"/>
</dbReference>
<accession>A0A7Y0FNG6</accession>
<dbReference type="RefSeq" id="WP_169532592.1">
    <property type="nucleotide sequence ID" value="NZ_JABBGH010000003.1"/>
</dbReference>
<dbReference type="GO" id="GO:0005886">
    <property type="term" value="C:plasma membrane"/>
    <property type="evidence" value="ECO:0007669"/>
    <property type="project" value="InterPro"/>
</dbReference>